<dbReference type="Proteomes" id="UP001429745">
    <property type="component" value="Unassembled WGS sequence"/>
</dbReference>
<keyword evidence="1" id="KW-0805">Transcription regulation</keyword>
<dbReference type="Pfam" id="PF13377">
    <property type="entry name" value="Peripla_BP_3"/>
    <property type="match status" value="1"/>
</dbReference>
<dbReference type="Pfam" id="PF00356">
    <property type="entry name" value="LacI"/>
    <property type="match status" value="1"/>
</dbReference>
<dbReference type="SMART" id="SM00354">
    <property type="entry name" value="HTH_LACI"/>
    <property type="match status" value="1"/>
</dbReference>
<evidence type="ECO:0000256" key="2">
    <source>
        <dbReference type="ARBA" id="ARBA00023125"/>
    </source>
</evidence>
<dbReference type="InterPro" id="IPR046335">
    <property type="entry name" value="LacI/GalR-like_sensor"/>
</dbReference>
<evidence type="ECO:0000313" key="6">
    <source>
        <dbReference type="Proteomes" id="UP001429745"/>
    </source>
</evidence>
<evidence type="ECO:0000313" key="5">
    <source>
        <dbReference type="EMBL" id="NLP85189.1"/>
    </source>
</evidence>
<dbReference type="PANTHER" id="PTHR30146">
    <property type="entry name" value="LACI-RELATED TRANSCRIPTIONAL REPRESSOR"/>
    <property type="match status" value="1"/>
</dbReference>
<dbReference type="SUPFAM" id="SSF53822">
    <property type="entry name" value="Periplasmic binding protein-like I"/>
    <property type="match status" value="1"/>
</dbReference>
<dbReference type="InterPro" id="IPR028082">
    <property type="entry name" value="Peripla_BP_I"/>
</dbReference>
<evidence type="ECO:0000256" key="3">
    <source>
        <dbReference type="ARBA" id="ARBA00023163"/>
    </source>
</evidence>
<dbReference type="Gene3D" id="1.10.260.40">
    <property type="entry name" value="lambda repressor-like DNA-binding domains"/>
    <property type="match status" value="1"/>
</dbReference>
<gene>
    <name evidence="5" type="ORF">HF576_15180</name>
</gene>
<accession>A0ABX1KE61</accession>
<reference evidence="5 6" key="1">
    <citation type="submission" date="2020-04" db="EMBL/GenBank/DDBJ databases">
        <title>CFH 90308 Microbacterium sp.</title>
        <authorList>
            <person name="Nie G."/>
            <person name="Ming H."/>
            <person name="Xia T."/>
        </authorList>
    </citation>
    <scope>NUCLEOTIDE SEQUENCE [LARGE SCALE GENOMIC DNA]</scope>
    <source>
        <strain evidence="5 6">CFH 90308</strain>
    </source>
</reference>
<dbReference type="PROSITE" id="PS50932">
    <property type="entry name" value="HTH_LACI_2"/>
    <property type="match status" value="1"/>
</dbReference>
<sequence length="333" mass="35716">MNEDEAIAAKPRRATVADVAVRSGVSRATVSYVLNDVAGQTIPEKTKNRVRAAALELGYVPSAAAASLRRGHSRIVLLVTDSSLAGFVTQPFLTAIAERLIEGGYVPVTHQFATNDALRALVSEIRPFGVLALTALSPELLNAFREAGVPNVYSSTHGDPTFPRPWEEEIGQLQADVLIDGGAQHLIYAAPRRDNPRRVMANARELGASRSAADHGLATPTHISLGFDLDRAIEAFRSAIDADRIFGVCAFDDEIAGVALAAVQRLGLRVPDQVRVIGVDDAPFAAFFTPPLTTIAIDGHNTGWTLADRFLNGKTDRENISHALASLIRRETA</sequence>
<dbReference type="Gene3D" id="3.40.50.2300">
    <property type="match status" value="2"/>
</dbReference>
<keyword evidence="3" id="KW-0804">Transcription</keyword>
<name>A0ABX1KE61_9MICO</name>
<dbReference type="CDD" id="cd01392">
    <property type="entry name" value="HTH_LacI"/>
    <property type="match status" value="1"/>
</dbReference>
<dbReference type="EMBL" id="JABACI010000004">
    <property type="protein sequence ID" value="NLP85189.1"/>
    <property type="molecule type" value="Genomic_DNA"/>
</dbReference>
<comment type="caution">
    <text evidence="5">The sequence shown here is derived from an EMBL/GenBank/DDBJ whole genome shotgun (WGS) entry which is preliminary data.</text>
</comment>
<dbReference type="PANTHER" id="PTHR30146:SF153">
    <property type="entry name" value="LACTOSE OPERON REPRESSOR"/>
    <property type="match status" value="1"/>
</dbReference>
<proteinExistence type="predicted"/>
<dbReference type="PROSITE" id="PS00356">
    <property type="entry name" value="HTH_LACI_1"/>
    <property type="match status" value="1"/>
</dbReference>
<keyword evidence="2" id="KW-0238">DNA-binding</keyword>
<keyword evidence="6" id="KW-1185">Reference proteome</keyword>
<evidence type="ECO:0000259" key="4">
    <source>
        <dbReference type="PROSITE" id="PS50932"/>
    </source>
</evidence>
<evidence type="ECO:0000256" key="1">
    <source>
        <dbReference type="ARBA" id="ARBA00023015"/>
    </source>
</evidence>
<protein>
    <submittedName>
        <fullName evidence="5">LacI family transcriptional regulator</fullName>
    </submittedName>
</protein>
<dbReference type="InterPro" id="IPR010982">
    <property type="entry name" value="Lambda_DNA-bd_dom_sf"/>
</dbReference>
<dbReference type="SUPFAM" id="SSF47413">
    <property type="entry name" value="lambda repressor-like DNA-binding domains"/>
    <property type="match status" value="1"/>
</dbReference>
<organism evidence="5 6">
    <name type="scientific">Microbacterium salsuginis</name>
    <dbReference type="NCBI Taxonomy" id="2722803"/>
    <lineage>
        <taxon>Bacteria</taxon>
        <taxon>Bacillati</taxon>
        <taxon>Actinomycetota</taxon>
        <taxon>Actinomycetes</taxon>
        <taxon>Micrococcales</taxon>
        <taxon>Microbacteriaceae</taxon>
        <taxon>Microbacterium</taxon>
    </lineage>
</organism>
<feature type="domain" description="HTH lacI-type" evidence="4">
    <location>
        <begin position="14"/>
        <end position="70"/>
    </location>
</feature>
<dbReference type="RefSeq" id="WP_168913619.1">
    <property type="nucleotide sequence ID" value="NZ_JABACI010000004.1"/>
</dbReference>
<dbReference type="InterPro" id="IPR000843">
    <property type="entry name" value="HTH_LacI"/>
</dbReference>